<dbReference type="Pfam" id="PF20140">
    <property type="entry name" value="DUF6530"/>
    <property type="match status" value="1"/>
</dbReference>
<dbReference type="AlphaFoldDB" id="A0A0H5PYH2"/>
<geneLocation type="plasmid" evidence="1">
    <name>pRGRH0296</name>
</geneLocation>
<name>A0A0H5PYH2_9ZZZZ</name>
<protein>
    <submittedName>
        <fullName evidence="1">Uncharacterized protein</fullName>
    </submittedName>
</protein>
<reference evidence="1" key="2">
    <citation type="submission" date="2015-07" db="EMBL/GenBank/DDBJ databases">
        <title>Plasmids, circular viruses and viroids from rat gut.</title>
        <authorList>
            <person name="Jorgensen T.J."/>
            <person name="Hansen M.A."/>
            <person name="Xu Z."/>
            <person name="Tabak M.A."/>
            <person name="Sorensen S.J."/>
            <person name="Hansen L.H."/>
        </authorList>
    </citation>
    <scope>NUCLEOTIDE SEQUENCE</scope>
    <source>
        <plasmid evidence="1">pRGRH0296</plasmid>
    </source>
</reference>
<organism evidence="1">
    <name type="scientific">uncultured prokaryote</name>
    <dbReference type="NCBI Taxonomy" id="198431"/>
    <lineage>
        <taxon>unclassified sequences</taxon>
        <taxon>environmental samples</taxon>
    </lineage>
</organism>
<proteinExistence type="predicted"/>
<reference evidence="1" key="1">
    <citation type="submission" date="2015-06" db="EMBL/GenBank/DDBJ databases">
        <authorList>
            <person name="Joergensen T."/>
        </authorList>
    </citation>
    <scope>NUCLEOTIDE SEQUENCE</scope>
    <source>
        <plasmid evidence="1">pRGRH0296</plasmid>
    </source>
</reference>
<dbReference type="EMBL" id="LN852968">
    <property type="protein sequence ID" value="CRY94603.1"/>
    <property type="molecule type" value="Genomic_DNA"/>
</dbReference>
<dbReference type="InterPro" id="IPR045352">
    <property type="entry name" value="DUF6530"/>
</dbReference>
<evidence type="ECO:0000313" key="1">
    <source>
        <dbReference type="EMBL" id="CRY94603.1"/>
    </source>
</evidence>
<accession>A0A0H5PYH2</accession>
<sequence length="144" mass="16296">MEIPTHLSHKPIVKLEEYSQLDGRFKNKTDAEGLSIGLAQWNSQGNTDLSAKVWRYTGEKWSRQSEELPLHRVLDLASLICASICYAKNDMLPIHDDFHISLAKNNQLIALLKAGIDKENGDDNNLDKSLTRLAKYLKDLGYTN</sequence>
<keyword evidence="1" id="KW-0614">Plasmid</keyword>